<evidence type="ECO:0000256" key="3">
    <source>
        <dbReference type="ARBA" id="ARBA00022692"/>
    </source>
</evidence>
<gene>
    <name evidence="8" type="ORF">B5E75_03285</name>
</gene>
<evidence type="ECO:0000259" key="7">
    <source>
        <dbReference type="SMART" id="SM00849"/>
    </source>
</evidence>
<keyword evidence="4 6" id="KW-1133">Transmembrane helix</keyword>
<evidence type="ECO:0000313" key="9">
    <source>
        <dbReference type="Proteomes" id="UP000195305"/>
    </source>
</evidence>
<evidence type="ECO:0000256" key="5">
    <source>
        <dbReference type="ARBA" id="ARBA00023136"/>
    </source>
</evidence>
<evidence type="ECO:0000256" key="2">
    <source>
        <dbReference type="ARBA" id="ARBA00022475"/>
    </source>
</evidence>
<dbReference type="InterPro" id="IPR001279">
    <property type="entry name" value="Metallo-B-lactamas"/>
</dbReference>
<dbReference type="RefSeq" id="WP_087357360.1">
    <property type="nucleotide sequence ID" value="NZ_NFLJ01000007.1"/>
</dbReference>
<feature type="transmembrane region" description="Helical" evidence="6">
    <location>
        <begin position="7"/>
        <end position="32"/>
    </location>
</feature>
<feature type="domain" description="Metallo-beta-lactamase" evidence="7">
    <location>
        <begin position="448"/>
        <end position="619"/>
    </location>
</feature>
<dbReference type="InterPro" id="IPR004797">
    <property type="entry name" value="Competence_ComEC/Rec2"/>
</dbReference>
<evidence type="ECO:0000256" key="4">
    <source>
        <dbReference type="ARBA" id="ARBA00022989"/>
    </source>
</evidence>
<feature type="transmembrane region" description="Helical" evidence="6">
    <location>
        <begin position="312"/>
        <end position="335"/>
    </location>
</feature>
<dbReference type="NCBIfam" id="TIGR00361">
    <property type="entry name" value="ComEC_Rec2"/>
    <property type="match status" value="1"/>
</dbReference>
<feature type="transmembrane region" description="Helical" evidence="6">
    <location>
        <begin position="383"/>
        <end position="403"/>
    </location>
</feature>
<dbReference type="Gene3D" id="3.60.15.10">
    <property type="entry name" value="Ribonuclease Z/Hydroxyacylglutathione hydrolase-like"/>
    <property type="match status" value="2"/>
</dbReference>
<dbReference type="PANTHER" id="PTHR30619:SF7">
    <property type="entry name" value="BETA-LACTAMASE DOMAIN PROTEIN"/>
    <property type="match status" value="1"/>
</dbReference>
<dbReference type="InterPro" id="IPR004477">
    <property type="entry name" value="ComEC_N"/>
</dbReference>
<dbReference type="PANTHER" id="PTHR30619">
    <property type="entry name" value="DNA INTERNALIZATION/COMPETENCE PROTEIN COMEC/REC2"/>
    <property type="match status" value="1"/>
</dbReference>
<feature type="transmembrane region" description="Helical" evidence="6">
    <location>
        <begin position="190"/>
        <end position="214"/>
    </location>
</feature>
<dbReference type="InterPro" id="IPR035681">
    <property type="entry name" value="ComA-like_MBL"/>
</dbReference>
<keyword evidence="5 6" id="KW-0472">Membrane</keyword>
<comment type="subcellular location">
    <subcellularLocation>
        <location evidence="1">Cell membrane</location>
        <topology evidence="1">Multi-pass membrane protein</topology>
    </subcellularLocation>
</comment>
<feature type="transmembrane region" description="Helical" evidence="6">
    <location>
        <begin position="347"/>
        <end position="371"/>
    </location>
</feature>
<dbReference type="EMBL" id="NFLJ01000007">
    <property type="protein sequence ID" value="OUQ35543.1"/>
    <property type="molecule type" value="Genomic_DNA"/>
</dbReference>
<accession>A0A1Y4T3I4</accession>
<keyword evidence="3 6" id="KW-0812">Transmembrane</keyword>
<dbReference type="SMART" id="SM00849">
    <property type="entry name" value="Lactamase_B"/>
    <property type="match status" value="1"/>
</dbReference>
<evidence type="ECO:0000313" key="8">
    <source>
        <dbReference type="EMBL" id="OUQ35543.1"/>
    </source>
</evidence>
<feature type="transmembrane region" description="Helical" evidence="6">
    <location>
        <begin position="234"/>
        <end position="258"/>
    </location>
</feature>
<dbReference type="OrthoDB" id="9761531at2"/>
<dbReference type="SUPFAM" id="SSF56281">
    <property type="entry name" value="Metallo-hydrolase/oxidoreductase"/>
    <property type="match status" value="1"/>
</dbReference>
<dbReference type="GO" id="GO:0005886">
    <property type="term" value="C:plasma membrane"/>
    <property type="evidence" value="ECO:0007669"/>
    <property type="project" value="UniProtKB-SubCell"/>
</dbReference>
<organism evidence="8 9">
    <name type="scientific">Massilimicrobiota timonensis</name>
    <dbReference type="NCBI Taxonomy" id="1776392"/>
    <lineage>
        <taxon>Bacteria</taxon>
        <taxon>Bacillati</taxon>
        <taxon>Bacillota</taxon>
        <taxon>Erysipelotrichia</taxon>
        <taxon>Erysipelotrichales</taxon>
        <taxon>Erysipelotrichaceae</taxon>
        <taxon>Massilimicrobiota</taxon>
    </lineage>
</organism>
<evidence type="ECO:0000256" key="1">
    <source>
        <dbReference type="ARBA" id="ARBA00004651"/>
    </source>
</evidence>
<dbReference type="Proteomes" id="UP000195305">
    <property type="component" value="Unassembled WGS sequence"/>
</dbReference>
<dbReference type="Pfam" id="PF00753">
    <property type="entry name" value="Lactamase_B"/>
    <property type="match status" value="1"/>
</dbReference>
<dbReference type="GO" id="GO:0030420">
    <property type="term" value="P:establishment of competence for transformation"/>
    <property type="evidence" value="ECO:0007669"/>
    <property type="project" value="InterPro"/>
</dbReference>
<dbReference type="AlphaFoldDB" id="A0A1Y4T3I4"/>
<proteinExistence type="predicted"/>
<keyword evidence="9" id="KW-1185">Reference proteome</keyword>
<dbReference type="Pfam" id="PF03772">
    <property type="entry name" value="Competence"/>
    <property type="match status" value="1"/>
</dbReference>
<dbReference type="CDD" id="cd07731">
    <property type="entry name" value="ComA-like_MBL-fold"/>
    <property type="match status" value="1"/>
</dbReference>
<reference evidence="8 9" key="1">
    <citation type="journal article" date="2018" name="BMC Genomics">
        <title>Whole genome sequencing and function prediction of 133 gut anaerobes isolated from chicken caecum in pure cultures.</title>
        <authorList>
            <person name="Medvecky M."/>
            <person name="Cejkova D."/>
            <person name="Polansky O."/>
            <person name="Karasova D."/>
            <person name="Kubasova T."/>
            <person name="Cizek A."/>
            <person name="Rychlik I."/>
        </authorList>
    </citation>
    <scope>NUCLEOTIDE SEQUENCE [LARGE SCALE GENOMIC DNA]</scope>
    <source>
        <strain evidence="8 9">An13</strain>
    </source>
</reference>
<keyword evidence="2" id="KW-1003">Cell membrane</keyword>
<name>A0A1Y4T3I4_9FIRM</name>
<feature type="transmembrane region" description="Helical" evidence="6">
    <location>
        <begin position="38"/>
        <end position="59"/>
    </location>
</feature>
<protein>
    <submittedName>
        <fullName evidence="8">DNA internalization-related competence protein ComEC/Rec2</fullName>
    </submittedName>
</protein>
<evidence type="ECO:0000256" key="6">
    <source>
        <dbReference type="SAM" id="Phobius"/>
    </source>
</evidence>
<dbReference type="InterPro" id="IPR036866">
    <property type="entry name" value="RibonucZ/Hydroxyglut_hydro"/>
</dbReference>
<comment type="caution">
    <text evidence="8">The sequence shown here is derived from an EMBL/GenBank/DDBJ whole genome shotgun (WGS) entry which is preliminary data.</text>
</comment>
<sequence length="663" mass="77289">MLIRYHVIYYATALLCFVIADIVHPLFYLFFILYCYFLYRRLSIIHFMIAILLCLALWIQPHEIQPLSSSLQGVVVKTAENNCYLKTNAGTVKLYHDLSNIEYGDLLEVEIEPLELYENTNDNAFCEKDYLYGQKIFHKAYVKKLISQQKQPTFYRWLEQRFSSQQDVQDYQRLFILGERSLTIGEDYQLLTELSLVHMFALSGMHIHILYALIKNVLALFLPRQLAKVLTFMMIGFYIFSIPMLVSLYRAFFILLLYELLKKWFHKLDIFAFLIILSLFYNPYIIYNISFVFSYFIYFIVLLTQRLRFSSFWIYLSSLPIILTLNAQIPFISFFVSDILNVFIEIFYSLCVLSIFFPVLEIVLKYTVILFQNMLSFMTVMNAFLIFSKPTLACLILFYFFYFRIIIAKELQQSYRKDACALLSLMLVFHFWSQHKIYGEVTMIDVGQGDCTLIRLPMNQGNILIDTGGTQDYDLATQTIIPYLKSVGISHLDYVYISHDDFDHCGALPSLLEHFSIGQVIDEFEATRQIGCAQIQMFKSHQVYTDSNDQSLVMYISLPAMNILMTGDMSSQVEADLLPQLQTLDVDVLKVSHHGSASATSALLLSAIHPDIAMIGVKKNNMYKHPSPQVIERLQRKGITILRTDQDGMFHLRFYGKERYILR</sequence>
<feature type="transmembrane region" description="Helical" evidence="6">
    <location>
        <begin position="270"/>
        <end position="300"/>
    </location>
</feature>
<dbReference type="InterPro" id="IPR052159">
    <property type="entry name" value="Competence_DNA_uptake"/>
</dbReference>